<evidence type="ECO:0000313" key="1">
    <source>
        <dbReference type="EMBL" id="CAB4155594.1"/>
    </source>
</evidence>
<sequence>MNALSLGLPFGISPPTSEPPPGTWILAANAWEDTGVWLDNETWND</sequence>
<proteinExistence type="predicted"/>
<accession>A0A6J5NJN9</accession>
<organism evidence="1">
    <name type="scientific">uncultured Caudovirales phage</name>
    <dbReference type="NCBI Taxonomy" id="2100421"/>
    <lineage>
        <taxon>Viruses</taxon>
        <taxon>Duplodnaviria</taxon>
        <taxon>Heunggongvirae</taxon>
        <taxon>Uroviricota</taxon>
        <taxon>Caudoviricetes</taxon>
        <taxon>Peduoviridae</taxon>
        <taxon>Maltschvirus</taxon>
        <taxon>Maltschvirus maltsch</taxon>
    </lineage>
</organism>
<dbReference type="EMBL" id="LR796631">
    <property type="protein sequence ID" value="CAB4155594.1"/>
    <property type="molecule type" value="Genomic_DNA"/>
</dbReference>
<reference evidence="1" key="1">
    <citation type="submission" date="2020-04" db="EMBL/GenBank/DDBJ databases">
        <authorList>
            <person name="Chiriac C."/>
            <person name="Salcher M."/>
            <person name="Ghai R."/>
            <person name="Kavagutti S V."/>
        </authorList>
    </citation>
    <scope>NUCLEOTIDE SEQUENCE</scope>
</reference>
<name>A0A6J5NJN9_9CAUD</name>
<protein>
    <submittedName>
        <fullName evidence="1">Uncharacterized protein</fullName>
    </submittedName>
</protein>
<gene>
    <name evidence="1" type="ORF">UFOVP673_11</name>
</gene>